<comment type="caution">
    <text evidence="1">The sequence shown here is derived from an EMBL/GenBank/DDBJ whole genome shotgun (WGS) entry which is preliminary data.</text>
</comment>
<dbReference type="AlphaFoldDB" id="A0AAD7RU63"/>
<protein>
    <submittedName>
        <fullName evidence="1">Uncharacterized protein</fullName>
    </submittedName>
</protein>
<gene>
    <name evidence="1" type="ORF">AAFF_G00103640</name>
</gene>
<evidence type="ECO:0000313" key="2">
    <source>
        <dbReference type="Proteomes" id="UP001221898"/>
    </source>
</evidence>
<dbReference type="Proteomes" id="UP001221898">
    <property type="component" value="Unassembled WGS sequence"/>
</dbReference>
<dbReference type="EMBL" id="JAINUG010000169">
    <property type="protein sequence ID" value="KAJ8390429.1"/>
    <property type="molecule type" value="Genomic_DNA"/>
</dbReference>
<organism evidence="1 2">
    <name type="scientific">Aldrovandia affinis</name>
    <dbReference type="NCBI Taxonomy" id="143900"/>
    <lineage>
        <taxon>Eukaryota</taxon>
        <taxon>Metazoa</taxon>
        <taxon>Chordata</taxon>
        <taxon>Craniata</taxon>
        <taxon>Vertebrata</taxon>
        <taxon>Euteleostomi</taxon>
        <taxon>Actinopterygii</taxon>
        <taxon>Neopterygii</taxon>
        <taxon>Teleostei</taxon>
        <taxon>Notacanthiformes</taxon>
        <taxon>Halosauridae</taxon>
        <taxon>Aldrovandia</taxon>
    </lineage>
</organism>
<proteinExistence type="predicted"/>
<keyword evidence="2" id="KW-1185">Reference proteome</keyword>
<evidence type="ECO:0000313" key="1">
    <source>
        <dbReference type="EMBL" id="KAJ8390429.1"/>
    </source>
</evidence>
<name>A0AAD7RU63_9TELE</name>
<accession>A0AAD7RU63</accession>
<reference evidence="1" key="1">
    <citation type="journal article" date="2023" name="Science">
        <title>Genome structures resolve the early diversification of teleost fishes.</title>
        <authorList>
            <person name="Parey E."/>
            <person name="Louis A."/>
            <person name="Montfort J."/>
            <person name="Bouchez O."/>
            <person name="Roques C."/>
            <person name="Iampietro C."/>
            <person name="Lluch J."/>
            <person name="Castinel A."/>
            <person name="Donnadieu C."/>
            <person name="Desvignes T."/>
            <person name="Floi Bucao C."/>
            <person name="Jouanno E."/>
            <person name="Wen M."/>
            <person name="Mejri S."/>
            <person name="Dirks R."/>
            <person name="Jansen H."/>
            <person name="Henkel C."/>
            <person name="Chen W.J."/>
            <person name="Zahm M."/>
            <person name="Cabau C."/>
            <person name="Klopp C."/>
            <person name="Thompson A.W."/>
            <person name="Robinson-Rechavi M."/>
            <person name="Braasch I."/>
            <person name="Lecointre G."/>
            <person name="Bobe J."/>
            <person name="Postlethwait J.H."/>
            <person name="Berthelot C."/>
            <person name="Roest Crollius H."/>
            <person name="Guiguen Y."/>
        </authorList>
    </citation>
    <scope>NUCLEOTIDE SEQUENCE</scope>
    <source>
        <strain evidence="1">NC1722</strain>
    </source>
</reference>
<sequence>MQMTFSNHVTFVTSPYWVAKRYWTVEQATSRASFHPEAVKWVEALKRKNWQPSSTNQICKEHLISASPLPCITEIAAGRKHHHMTGWKCIFQEVV</sequence>